<dbReference type="InterPro" id="IPR016024">
    <property type="entry name" value="ARM-type_fold"/>
</dbReference>
<gene>
    <name evidence="3" type="ORF">SK854_02505</name>
</gene>
<evidence type="ECO:0000313" key="4">
    <source>
        <dbReference type="Proteomes" id="UP001285352"/>
    </source>
</evidence>
<dbReference type="EMBL" id="JAXAVU010000001">
    <property type="protein sequence ID" value="MDX8140964.1"/>
    <property type="molecule type" value="Genomic_DNA"/>
</dbReference>
<dbReference type="InterPro" id="IPR007111">
    <property type="entry name" value="NACHT_NTPase"/>
</dbReference>
<comment type="caution">
    <text evidence="3">The sequence shown here is derived from an EMBL/GenBank/DDBJ whole genome shotgun (WGS) entry which is preliminary data.</text>
</comment>
<organism evidence="3 4">
    <name type="scientific">Lentzea sokolovensis</name>
    <dbReference type="NCBI Taxonomy" id="3095429"/>
    <lineage>
        <taxon>Bacteria</taxon>
        <taxon>Bacillati</taxon>
        <taxon>Actinomycetota</taxon>
        <taxon>Actinomycetes</taxon>
        <taxon>Pseudonocardiales</taxon>
        <taxon>Pseudonocardiaceae</taxon>
        <taxon>Lentzea</taxon>
    </lineage>
</organism>
<dbReference type="Pfam" id="PF05729">
    <property type="entry name" value="NACHT"/>
    <property type="match status" value="1"/>
</dbReference>
<dbReference type="RefSeq" id="WP_319973290.1">
    <property type="nucleotide sequence ID" value="NZ_JAXAVU010000001.1"/>
</dbReference>
<dbReference type="PANTHER" id="PTHR46844:SF1">
    <property type="entry name" value="SLR5058 PROTEIN"/>
    <property type="match status" value="1"/>
</dbReference>
<reference evidence="3 4" key="1">
    <citation type="submission" date="2023-11" db="EMBL/GenBank/DDBJ databases">
        <title>Lentzea sokolovensis, sp. nov., Lentzea kristufkii, sp. nov., and Lentzea miocenensis, sp. nov., rare actinobacteria from Sokolov Coal Basin, Miocene lacustrine sediment, Czech Republic.</title>
        <authorList>
            <person name="Lara A."/>
            <person name="Kotroba L."/>
            <person name="Nouioui I."/>
            <person name="Neumann-Schaal M."/>
            <person name="Mast Y."/>
            <person name="Chronakova A."/>
        </authorList>
    </citation>
    <scope>NUCLEOTIDE SEQUENCE [LARGE SCALE GENOMIC DNA]</scope>
    <source>
        <strain evidence="3 4">BCCO 10_0061</strain>
    </source>
</reference>
<feature type="region of interest" description="Disordered" evidence="1">
    <location>
        <begin position="80"/>
        <end position="102"/>
    </location>
</feature>
<dbReference type="PANTHER" id="PTHR46844">
    <property type="entry name" value="SLR5058 PROTEIN"/>
    <property type="match status" value="1"/>
</dbReference>
<proteinExistence type="predicted"/>
<protein>
    <submittedName>
        <fullName evidence="3">NACHT domain-containing protein</fullName>
    </submittedName>
</protein>
<dbReference type="InterPro" id="IPR027417">
    <property type="entry name" value="P-loop_NTPase"/>
</dbReference>
<keyword evidence="4" id="KW-1185">Reference proteome</keyword>
<evidence type="ECO:0000256" key="1">
    <source>
        <dbReference type="SAM" id="MobiDB-lite"/>
    </source>
</evidence>
<dbReference type="SUPFAM" id="SSF52540">
    <property type="entry name" value="P-loop containing nucleoside triphosphate hydrolases"/>
    <property type="match status" value="1"/>
</dbReference>
<dbReference type="SUPFAM" id="SSF48371">
    <property type="entry name" value="ARM repeat"/>
    <property type="match status" value="2"/>
</dbReference>
<dbReference type="Proteomes" id="UP001285352">
    <property type="component" value="Unassembled WGS sequence"/>
</dbReference>
<evidence type="ECO:0000313" key="3">
    <source>
        <dbReference type="EMBL" id="MDX8140964.1"/>
    </source>
</evidence>
<dbReference type="Gene3D" id="3.40.50.300">
    <property type="entry name" value="P-loop containing nucleotide triphosphate hydrolases"/>
    <property type="match status" value="1"/>
</dbReference>
<name>A0ABU4UNH1_9PSEU</name>
<evidence type="ECO:0000259" key="2">
    <source>
        <dbReference type="Pfam" id="PF05729"/>
    </source>
</evidence>
<sequence>MTSERASDPTNVARVGDATNVVQVGAVHGDLNVGTATRRPAPVEIASLMRAQVLMAEQLPYQLRGARTPSLSTVYVRQDLGTGGDELTSGESRPRPMVDGHGQLVDVSTTPRVRTSVRPPARTVREALESDDHLVITGGPGQGKSTLTLRLAAELALGWSADGTEQTTERVVPLRLPARELAARLDVPFAEALAASVRAEYNLRLRCAIDPSHFEDRVSGCRWLLLVDGLDEVTSPAARDDLVHALAGWAASGDVYRIVLTTRPIEGGVLAPLQRIGATRYELQPFDEEALRTFAESWFRDDGDAATNFLRQIRKAYLDELVRVPLLATIAAIIFEQRRAHPLPDNQYELYEAYLKYLRSGHPHHPSPLDAHREPLLEHLGQVRVDADTSLLAAARTWAATHVAGEWQDDLVRFLTAVGPFTLRADDIHFLHHSFADHLAATAKARGLPATFTADHFAYLLHAARPREHGRHARRVLLHYGRLRPLQADSLLRTLNSGDSEKHLLAARLLAGHLPASSGVVEAFLTTTRAWAMTTHHYAYEILAGASRATHHPGLADWLADLMSDPRAPWTSRAEAAAALATRLRGHTEQAALELLHTAVNDVEGQIVHRLVAAEALSECGDNQRATAEQALRVILDDPFATPREHRDAALVMASLGGEARAFATVALLSVLNDPEAPPPRMAEAANGLVEITVEHADRCAEVLVEILRNCPAWLETETLRTAAKTLGSLGAQYVASGVETINNRVADARLVRWERVAAAGVLVTIGPSYRAAAARHIVALSEQPGVPLSELWRHGEALLECGWEYRKEVASIFHRVLNHGALTVNTAFWAIRGLLEIGPEYRGEAVSRLTNLCEATAHRFSTSWEHEAALSEVASADESRRTEAVSQLRATLADRTVAPVRRNQAASRLIRLGPEFHAEVIDHLRELAERRSDLGAGLVARHRLSELGAQYRTEAAAFQIELISTGDGDDHEPADGLWLSAASFDDVDAVGAVWLRLLQDHGRDEHWRGFAARNLIELGQAFHRRAVRGLIDLIRTEAVPRTYLAEWLQQCAGVADVFQKDLAQALLAQVLSADSTAATVVNAAEAMRVMGWRRESEVVPVLSAILHGADVNPWHRLRLAVQIASLQPDLADAVTRIVVSDQRDARYGWNEELWSLSQLGAEPLPLLCALVADANARAVKRVHGISALVSLGRYEAPEILGRFANDEYLHHRVRANAAKALAEQGGRELPQVREHHKRVRDDLTAPIADRCTSAHCLSEMDMTAASAALDLLPQFAVDAELTVAERALAVSSLQHLIRVSALTDFLGRAVADDPASGAAERKRALRGRKRVNRLAAQRVMLADRSIDLEHRIPDLDNWSYQPLRRETEVAVRDVLAAPESSHHERVTAAAALAQLSSCFVAEAAELLDCMGWRGQDELAKLGPRWSAQVRANARTIADDETQPWRERWKASRFDWSVEPRSHEQHMERAEARGAIAQLRTMLTDPRPATRWRAAKRLRDYDFADRVAGAQALEAIAEDPTNKAALRWRAGEELTRFGAKGRERGVRALRHMMGDEWLNSMARVEAATVVGKIRPDLRAEVVRFLRRMKVDEPLLRIRLYKAIGVFEPDEGAQALQDMTKSKVPVVRIKAAEAMFALRRDYKEQAAMTARDVMRDRATPWHVRRRAAVHLARWSDLMVEEARAVLRACRRP</sequence>
<feature type="domain" description="NACHT" evidence="2">
    <location>
        <begin position="134"/>
        <end position="302"/>
    </location>
</feature>
<accession>A0ABU4UNH1</accession>